<dbReference type="SUPFAM" id="SSF50978">
    <property type="entry name" value="WD40 repeat-like"/>
    <property type="match status" value="1"/>
</dbReference>
<proteinExistence type="predicted"/>
<dbReference type="InterPro" id="IPR015943">
    <property type="entry name" value="WD40/YVTN_repeat-like_dom_sf"/>
</dbReference>
<protein>
    <submittedName>
        <fullName evidence="3">WD40 repeat-like protein</fullName>
    </submittedName>
</protein>
<evidence type="ECO:0000313" key="3">
    <source>
        <dbReference type="EMBL" id="OAX34364.1"/>
    </source>
</evidence>
<sequence length="438" mass="48478">MRPWSSPVFGVSYLMADLQAGKEIGKARKVREYGVRAVAVSGGSRWVVTADRDLNHGELKAREVETGIVKTFHGHSGEVSCIDISADGMLLASGSEDYTVQIWRQTDAWSIQDCYVVGWAQFGSRLTQRSSRSKIEREVRVDVPVFWTNKGTRILAVFNFLDSFAKTIYEFDALRVETVGAPFKGHTHKITGLALSSDGALIASTSFDGTIKLWALDFRQLLASFHAYEAFANVYICNIPPNIPATIGLATKDTPKDSQQHVFLLRLRKLFRSSSPAEAVPPILNEQLRDALEIPSTSRLHTIRSPSEATTQVRVGPRENWPVHDGHAASPIVDVPPAQGKKRNAAAGAPKQQDEDLILDEYCDDDHRTPIHNSQPVQCRPTVVNMGAQDEFTNPSLSDGQVKNIALMSKGFARDMRKPAYHLPKRKGLKVAALHWEA</sequence>
<accession>A0A1B7MP24</accession>
<dbReference type="Gene3D" id="2.130.10.10">
    <property type="entry name" value="YVTN repeat-like/Quinoprotein amine dehydrogenase"/>
    <property type="match status" value="2"/>
</dbReference>
<dbReference type="PROSITE" id="PS50082">
    <property type="entry name" value="WD_REPEATS_2"/>
    <property type="match status" value="2"/>
</dbReference>
<dbReference type="Proteomes" id="UP000092154">
    <property type="component" value="Unassembled WGS sequence"/>
</dbReference>
<dbReference type="InParanoid" id="A0A1B7MP24"/>
<dbReference type="Pfam" id="PF00400">
    <property type="entry name" value="WD40"/>
    <property type="match status" value="2"/>
</dbReference>
<evidence type="ECO:0000256" key="2">
    <source>
        <dbReference type="SAM" id="MobiDB-lite"/>
    </source>
</evidence>
<keyword evidence="1" id="KW-0853">WD repeat</keyword>
<dbReference type="AlphaFoldDB" id="A0A1B7MP24"/>
<dbReference type="PANTHER" id="PTHR19879:SF9">
    <property type="entry name" value="TRANSCRIPTION INITIATION FACTOR TFIID SUBUNIT 5"/>
    <property type="match status" value="1"/>
</dbReference>
<dbReference type="STRING" id="1314800.A0A1B7MP24"/>
<dbReference type="InterPro" id="IPR036322">
    <property type="entry name" value="WD40_repeat_dom_sf"/>
</dbReference>
<dbReference type="OrthoDB" id="2684204at2759"/>
<keyword evidence="4" id="KW-1185">Reference proteome</keyword>
<organism evidence="3 4">
    <name type="scientific">Rhizopogon vinicolor AM-OR11-026</name>
    <dbReference type="NCBI Taxonomy" id="1314800"/>
    <lineage>
        <taxon>Eukaryota</taxon>
        <taxon>Fungi</taxon>
        <taxon>Dikarya</taxon>
        <taxon>Basidiomycota</taxon>
        <taxon>Agaricomycotina</taxon>
        <taxon>Agaricomycetes</taxon>
        <taxon>Agaricomycetidae</taxon>
        <taxon>Boletales</taxon>
        <taxon>Suillineae</taxon>
        <taxon>Rhizopogonaceae</taxon>
        <taxon>Rhizopogon</taxon>
    </lineage>
</organism>
<dbReference type="InterPro" id="IPR001680">
    <property type="entry name" value="WD40_rpt"/>
</dbReference>
<reference evidence="3 4" key="1">
    <citation type="submission" date="2016-06" db="EMBL/GenBank/DDBJ databases">
        <title>Comparative genomics of the ectomycorrhizal sister species Rhizopogon vinicolor and Rhizopogon vesiculosus (Basidiomycota: Boletales) reveals a divergence of the mating type B locus.</title>
        <authorList>
            <consortium name="DOE Joint Genome Institute"/>
            <person name="Mujic A.B."/>
            <person name="Kuo A."/>
            <person name="Tritt A."/>
            <person name="Lipzen A."/>
            <person name="Chen C."/>
            <person name="Johnson J."/>
            <person name="Sharma A."/>
            <person name="Barry K."/>
            <person name="Grigoriev I.V."/>
            <person name="Spatafora J.W."/>
        </authorList>
    </citation>
    <scope>NUCLEOTIDE SEQUENCE [LARGE SCALE GENOMIC DNA]</scope>
    <source>
        <strain evidence="3 4">AM-OR11-026</strain>
    </source>
</reference>
<feature type="repeat" description="WD" evidence="1">
    <location>
        <begin position="72"/>
        <end position="103"/>
    </location>
</feature>
<dbReference type="EMBL" id="KV448622">
    <property type="protein sequence ID" value="OAX34364.1"/>
    <property type="molecule type" value="Genomic_DNA"/>
</dbReference>
<feature type="compositionally biased region" description="Polar residues" evidence="2">
    <location>
        <begin position="304"/>
        <end position="313"/>
    </location>
</feature>
<dbReference type="PROSITE" id="PS50294">
    <property type="entry name" value="WD_REPEATS_REGION"/>
    <property type="match status" value="2"/>
</dbReference>
<evidence type="ECO:0000313" key="4">
    <source>
        <dbReference type="Proteomes" id="UP000092154"/>
    </source>
</evidence>
<feature type="region of interest" description="Disordered" evidence="2">
    <location>
        <begin position="304"/>
        <end position="352"/>
    </location>
</feature>
<dbReference type="PANTHER" id="PTHR19879">
    <property type="entry name" value="TRANSCRIPTION INITIATION FACTOR TFIID"/>
    <property type="match status" value="1"/>
</dbReference>
<dbReference type="SMART" id="SM00320">
    <property type="entry name" value="WD40"/>
    <property type="match status" value="2"/>
</dbReference>
<evidence type="ECO:0000256" key="1">
    <source>
        <dbReference type="PROSITE-ProRule" id="PRU00221"/>
    </source>
</evidence>
<feature type="repeat" description="WD" evidence="1">
    <location>
        <begin position="183"/>
        <end position="224"/>
    </location>
</feature>
<name>A0A1B7MP24_9AGAM</name>
<gene>
    <name evidence="3" type="ORF">K503DRAFT_785828</name>
</gene>